<gene>
    <name evidence="3" type="ORF">ACFQ2S_23355</name>
</gene>
<dbReference type="InterPro" id="IPR050179">
    <property type="entry name" value="Trans_hexapeptide_repeat"/>
</dbReference>
<dbReference type="Pfam" id="PF00132">
    <property type="entry name" value="Hexapep"/>
    <property type="match status" value="1"/>
</dbReference>
<accession>A0ABW3IX48</accession>
<dbReference type="NCBIfam" id="TIGR03570">
    <property type="entry name" value="NeuD_NnaD"/>
    <property type="match status" value="1"/>
</dbReference>
<evidence type="ECO:0000256" key="1">
    <source>
        <dbReference type="ARBA" id="ARBA00007274"/>
    </source>
</evidence>
<dbReference type="PANTHER" id="PTHR43300:SF7">
    <property type="entry name" value="UDP-N-ACETYLBACILLOSAMINE N-ACETYLTRANSFERASE"/>
    <property type="match status" value="1"/>
</dbReference>
<comment type="similarity">
    <text evidence="1">Belongs to the transferase hexapeptide repeat family.</text>
</comment>
<dbReference type="Gene3D" id="2.160.10.10">
    <property type="entry name" value="Hexapeptide repeat proteins"/>
    <property type="match status" value="2"/>
</dbReference>
<evidence type="ECO:0000313" key="3">
    <source>
        <dbReference type="EMBL" id="MFD0982579.1"/>
    </source>
</evidence>
<dbReference type="SUPFAM" id="SSF51161">
    <property type="entry name" value="Trimeric LpxA-like enzymes"/>
    <property type="match status" value="1"/>
</dbReference>
<feature type="domain" description="PglD N-terminal" evidence="2">
    <location>
        <begin position="4"/>
        <end position="82"/>
    </location>
</feature>
<keyword evidence="4" id="KW-1185">Reference proteome</keyword>
<organism evidence="3 4">
    <name type="scientific">Tropicimonas aquimaris</name>
    <dbReference type="NCBI Taxonomy" id="914152"/>
    <lineage>
        <taxon>Bacteria</taxon>
        <taxon>Pseudomonadati</taxon>
        <taxon>Pseudomonadota</taxon>
        <taxon>Alphaproteobacteria</taxon>
        <taxon>Rhodobacterales</taxon>
        <taxon>Roseobacteraceae</taxon>
        <taxon>Tropicimonas</taxon>
    </lineage>
</organism>
<sequence length="209" mass="20935">MKSIVFGAGSHARAVLAMLKAIGSHDCVGVIDNGQLRPGECILAVPVIGGTDSLAALRAENVSVAYVALGDPVARASAQEKLTSLGYILPPLVHPTAYVDPSASLGVGVQICAMAFVGPEATLGDGVIVNTHASVDHETRVGDFSTISPAVAIAGRCIIGNGAFLGIGSKVGHGLIIGDHAQLGAGAVALDDVPPRALAVGIPARVKAR</sequence>
<dbReference type="Pfam" id="PF17836">
    <property type="entry name" value="PglD_N"/>
    <property type="match status" value="1"/>
</dbReference>
<comment type="caution">
    <text evidence="3">The sequence shown here is derived from an EMBL/GenBank/DDBJ whole genome shotgun (WGS) entry which is preliminary data.</text>
</comment>
<dbReference type="Proteomes" id="UP001597108">
    <property type="component" value="Unassembled WGS sequence"/>
</dbReference>
<evidence type="ECO:0000313" key="4">
    <source>
        <dbReference type="Proteomes" id="UP001597108"/>
    </source>
</evidence>
<dbReference type="InterPro" id="IPR041561">
    <property type="entry name" value="PglD_N"/>
</dbReference>
<reference evidence="4" key="1">
    <citation type="journal article" date="2019" name="Int. J. Syst. Evol. Microbiol.">
        <title>The Global Catalogue of Microorganisms (GCM) 10K type strain sequencing project: providing services to taxonomists for standard genome sequencing and annotation.</title>
        <authorList>
            <consortium name="The Broad Institute Genomics Platform"/>
            <consortium name="The Broad Institute Genome Sequencing Center for Infectious Disease"/>
            <person name="Wu L."/>
            <person name="Ma J."/>
        </authorList>
    </citation>
    <scope>NUCLEOTIDE SEQUENCE [LARGE SCALE GENOMIC DNA]</scope>
    <source>
        <strain evidence="4">CCUG 60524</strain>
    </source>
</reference>
<protein>
    <submittedName>
        <fullName evidence="3">Acetyltransferase</fullName>
    </submittedName>
</protein>
<name>A0ABW3IX48_9RHOB</name>
<dbReference type="EMBL" id="JBHTJT010000060">
    <property type="protein sequence ID" value="MFD0982579.1"/>
    <property type="molecule type" value="Genomic_DNA"/>
</dbReference>
<dbReference type="Gene3D" id="3.40.50.20">
    <property type="match status" value="1"/>
</dbReference>
<dbReference type="InterPro" id="IPR011004">
    <property type="entry name" value="Trimer_LpxA-like_sf"/>
</dbReference>
<dbReference type="RefSeq" id="WP_386078742.1">
    <property type="nucleotide sequence ID" value="NZ_JBHTJT010000060.1"/>
</dbReference>
<dbReference type="CDD" id="cd03360">
    <property type="entry name" value="LbH_AT_putative"/>
    <property type="match status" value="1"/>
</dbReference>
<dbReference type="InterPro" id="IPR020019">
    <property type="entry name" value="AcTrfase_PglD-like"/>
</dbReference>
<proteinExistence type="inferred from homology"/>
<dbReference type="PANTHER" id="PTHR43300">
    <property type="entry name" value="ACETYLTRANSFERASE"/>
    <property type="match status" value="1"/>
</dbReference>
<evidence type="ECO:0000259" key="2">
    <source>
        <dbReference type="Pfam" id="PF17836"/>
    </source>
</evidence>
<dbReference type="InterPro" id="IPR001451">
    <property type="entry name" value="Hexapep"/>
</dbReference>